<dbReference type="Gene3D" id="2.30.30.100">
    <property type="match status" value="1"/>
</dbReference>
<dbReference type="PANTHER" id="PTHR12777">
    <property type="entry name" value="SMALL NUCLEAR RIBONUCLEOPROTEIN SM D2"/>
    <property type="match status" value="1"/>
</dbReference>
<evidence type="ECO:0000256" key="4">
    <source>
        <dbReference type="ARBA" id="ARBA00022490"/>
    </source>
</evidence>
<dbReference type="OrthoDB" id="437526at2759"/>
<accession>A0A9P0VZQ6</accession>
<comment type="function">
    <text evidence="10">Plays a role in pre-mRNA splicing as a core component of the spliceosomal U1, U2, U4 and U5 small nuclear ribonucleoproteins (snRNPs), the building blocks of the spliceosome.</text>
</comment>
<dbReference type="Pfam" id="PF01423">
    <property type="entry name" value="LSM"/>
    <property type="match status" value="1"/>
</dbReference>
<evidence type="ECO:0000259" key="13">
    <source>
        <dbReference type="PROSITE" id="PS52002"/>
    </source>
</evidence>
<reference evidence="14" key="1">
    <citation type="submission" date="2022-03" db="EMBL/GenBank/DDBJ databases">
        <authorList>
            <person name="Legras J.-L."/>
            <person name="Devillers H."/>
            <person name="Grondin C."/>
        </authorList>
    </citation>
    <scope>NUCLEOTIDE SEQUENCE</scope>
    <source>
        <strain evidence="14">CLIB 1423</strain>
    </source>
</reference>
<keyword evidence="5 12" id="KW-0507">mRNA processing</keyword>
<dbReference type="PROSITE" id="PS52002">
    <property type="entry name" value="SM"/>
    <property type="match status" value="1"/>
</dbReference>
<dbReference type="Proteomes" id="UP000837801">
    <property type="component" value="Unassembled WGS sequence"/>
</dbReference>
<dbReference type="CDD" id="cd01720">
    <property type="entry name" value="Sm_D2"/>
    <property type="match status" value="1"/>
</dbReference>
<evidence type="ECO:0000256" key="7">
    <source>
        <dbReference type="ARBA" id="ARBA00023242"/>
    </source>
</evidence>
<dbReference type="AlphaFoldDB" id="A0A9P0VZQ6"/>
<gene>
    <name evidence="14" type="ORF">CLIB1423_15S01090</name>
</gene>
<dbReference type="EMBL" id="CAKXYY010000015">
    <property type="protein sequence ID" value="CAH2354212.1"/>
    <property type="molecule type" value="Genomic_DNA"/>
</dbReference>
<dbReference type="InterPro" id="IPR027248">
    <property type="entry name" value="Sm_D2"/>
</dbReference>
<evidence type="ECO:0000256" key="11">
    <source>
        <dbReference type="ARBA" id="ARBA00070085"/>
    </source>
</evidence>
<evidence type="ECO:0000256" key="10">
    <source>
        <dbReference type="ARBA" id="ARBA00058057"/>
    </source>
</evidence>
<organism evidence="14 15">
    <name type="scientific">[Candida] railenensis</name>
    <dbReference type="NCBI Taxonomy" id="45579"/>
    <lineage>
        <taxon>Eukaryota</taxon>
        <taxon>Fungi</taxon>
        <taxon>Dikarya</taxon>
        <taxon>Ascomycota</taxon>
        <taxon>Saccharomycotina</taxon>
        <taxon>Pichiomycetes</taxon>
        <taxon>Debaryomycetaceae</taxon>
        <taxon>Kurtzmaniella</taxon>
    </lineage>
</organism>
<keyword evidence="8 12" id="KW-0687">Ribonucleoprotein</keyword>
<evidence type="ECO:0000256" key="6">
    <source>
        <dbReference type="ARBA" id="ARBA00023187"/>
    </source>
</evidence>
<dbReference type="SMART" id="SM00651">
    <property type="entry name" value="Sm"/>
    <property type="match status" value="1"/>
</dbReference>
<keyword evidence="7 12" id="KW-0539">Nucleus</keyword>
<evidence type="ECO:0000313" key="15">
    <source>
        <dbReference type="Proteomes" id="UP000837801"/>
    </source>
</evidence>
<keyword evidence="4" id="KW-0963">Cytoplasm</keyword>
<comment type="subcellular location">
    <subcellularLocation>
        <location evidence="2">Cytoplasm</location>
        <location evidence="2">Cytosol</location>
    </subcellularLocation>
    <subcellularLocation>
        <location evidence="1 12">Nucleus</location>
    </subcellularLocation>
</comment>
<dbReference type="GO" id="GO:0005685">
    <property type="term" value="C:U1 snRNP"/>
    <property type="evidence" value="ECO:0007669"/>
    <property type="project" value="UniProtKB-ARBA"/>
</dbReference>
<evidence type="ECO:0000313" key="14">
    <source>
        <dbReference type="EMBL" id="CAH2354212.1"/>
    </source>
</evidence>
<comment type="similarity">
    <text evidence="3 12">Belongs to the snRNP core protein family.</text>
</comment>
<evidence type="ECO:0000256" key="3">
    <source>
        <dbReference type="ARBA" id="ARBA00008146"/>
    </source>
</evidence>
<dbReference type="GO" id="GO:0003723">
    <property type="term" value="F:RNA binding"/>
    <property type="evidence" value="ECO:0007669"/>
    <property type="project" value="InterPro"/>
</dbReference>
<dbReference type="FunFam" id="2.30.30.100:FF:000018">
    <property type="entry name" value="Small nuclear ribonucleoprotein Sm D2"/>
    <property type="match status" value="1"/>
</dbReference>
<evidence type="ECO:0000256" key="12">
    <source>
        <dbReference type="RuleBase" id="RU365051"/>
    </source>
</evidence>
<dbReference type="InterPro" id="IPR001163">
    <property type="entry name" value="Sm_dom_euk/arc"/>
</dbReference>
<evidence type="ECO:0000256" key="9">
    <source>
        <dbReference type="ARBA" id="ARBA00033125"/>
    </source>
</evidence>
<dbReference type="GO" id="GO:0005829">
    <property type="term" value="C:cytosol"/>
    <property type="evidence" value="ECO:0007669"/>
    <property type="project" value="UniProtKB-SubCell"/>
</dbReference>
<dbReference type="GO" id="GO:0000398">
    <property type="term" value="P:mRNA splicing, via spliceosome"/>
    <property type="evidence" value="ECO:0007669"/>
    <property type="project" value="UniProtKB-ARBA"/>
</dbReference>
<evidence type="ECO:0000256" key="2">
    <source>
        <dbReference type="ARBA" id="ARBA00004514"/>
    </source>
</evidence>
<name>A0A9P0VZQ6_9ASCO</name>
<evidence type="ECO:0000256" key="1">
    <source>
        <dbReference type="ARBA" id="ARBA00004123"/>
    </source>
</evidence>
<dbReference type="InterPro" id="IPR010920">
    <property type="entry name" value="LSM_dom_sf"/>
</dbReference>
<sequence length="134" mass="15501">MSYVDTNFEVESDRRSTNKIFSELIDRPRSELTELELQRLEEFEFANGPMSVLQNAVNDNTPVVISCRNNHKLIAKIKAFDRHCNMILENVKELWSEPVKNSKGKKIKSISKERFVSKMFLRGDSVIIVLKAQV</sequence>
<feature type="domain" description="Sm" evidence="13">
    <location>
        <begin position="50"/>
        <end position="134"/>
    </location>
</feature>
<protein>
    <recommendedName>
        <fullName evidence="11 12">Small nuclear ribonucleoprotein Sm D2</fullName>
        <shortName evidence="12">Sm-D2</shortName>
    </recommendedName>
    <alternativeName>
        <fullName evidence="9 12">snRNP core protein D2</fullName>
    </alternativeName>
</protein>
<proteinExistence type="inferred from homology"/>
<dbReference type="InterPro" id="IPR047575">
    <property type="entry name" value="Sm"/>
</dbReference>
<dbReference type="GO" id="GO:0005681">
    <property type="term" value="C:spliceosomal complex"/>
    <property type="evidence" value="ECO:0007669"/>
    <property type="project" value="UniProtKB-ARBA"/>
</dbReference>
<evidence type="ECO:0000256" key="5">
    <source>
        <dbReference type="ARBA" id="ARBA00022664"/>
    </source>
</evidence>
<keyword evidence="6 12" id="KW-0508">mRNA splicing</keyword>
<evidence type="ECO:0000256" key="8">
    <source>
        <dbReference type="ARBA" id="ARBA00023274"/>
    </source>
</evidence>
<comment type="caution">
    <text evidence="14">The sequence shown here is derived from an EMBL/GenBank/DDBJ whole genome shotgun (WGS) entry which is preliminary data.</text>
</comment>
<keyword evidence="15" id="KW-1185">Reference proteome</keyword>
<dbReference type="SUPFAM" id="SSF50182">
    <property type="entry name" value="Sm-like ribonucleoproteins"/>
    <property type="match status" value="1"/>
</dbReference>
<dbReference type="GO" id="GO:0005682">
    <property type="term" value="C:U5 snRNP"/>
    <property type="evidence" value="ECO:0007669"/>
    <property type="project" value="UniProtKB-ARBA"/>
</dbReference>
<dbReference type="GO" id="GO:0000974">
    <property type="term" value="C:Prp19 complex"/>
    <property type="evidence" value="ECO:0007669"/>
    <property type="project" value="UniProtKB-ARBA"/>
</dbReference>